<dbReference type="InterPro" id="IPR011009">
    <property type="entry name" value="Kinase-like_dom_sf"/>
</dbReference>
<dbReference type="InterPro" id="IPR000719">
    <property type="entry name" value="Prot_kinase_dom"/>
</dbReference>
<comment type="caution">
    <text evidence="2">The sequence shown here is derived from an EMBL/GenBank/DDBJ whole genome shotgun (WGS) entry which is preliminary data.</text>
</comment>
<accession>A0AAV4LL90</accession>
<dbReference type="GO" id="GO:0005737">
    <property type="term" value="C:cytoplasm"/>
    <property type="evidence" value="ECO:0007669"/>
    <property type="project" value="TreeGrafter"/>
</dbReference>
<reference evidence="2 3" key="1">
    <citation type="submission" date="2021-06" db="EMBL/GenBank/DDBJ databases">
        <title>Genome sequence of Babesia caballi.</title>
        <authorList>
            <person name="Yamagishi J."/>
            <person name="Kidaka T."/>
            <person name="Ochi A."/>
        </authorList>
    </citation>
    <scope>NUCLEOTIDE SEQUENCE [LARGE SCALE GENOMIC DNA]</scope>
    <source>
        <strain evidence="2">USDA-D6B2</strain>
    </source>
</reference>
<dbReference type="PROSITE" id="PS00108">
    <property type="entry name" value="PROTEIN_KINASE_ST"/>
    <property type="match status" value="1"/>
</dbReference>
<dbReference type="RefSeq" id="XP_067712909.1">
    <property type="nucleotide sequence ID" value="XM_067856808.1"/>
</dbReference>
<dbReference type="PANTHER" id="PTHR44167:SF24">
    <property type="entry name" value="SERINE_THREONINE-PROTEIN KINASE CHK2"/>
    <property type="match status" value="1"/>
</dbReference>
<organism evidence="2 3">
    <name type="scientific">Babesia caballi</name>
    <dbReference type="NCBI Taxonomy" id="5871"/>
    <lineage>
        <taxon>Eukaryota</taxon>
        <taxon>Sar</taxon>
        <taxon>Alveolata</taxon>
        <taxon>Apicomplexa</taxon>
        <taxon>Aconoidasida</taxon>
        <taxon>Piroplasmida</taxon>
        <taxon>Babesiidae</taxon>
        <taxon>Babesia</taxon>
    </lineage>
</organism>
<dbReference type="GO" id="GO:0005524">
    <property type="term" value="F:ATP binding"/>
    <property type="evidence" value="ECO:0007669"/>
    <property type="project" value="InterPro"/>
</dbReference>
<dbReference type="Pfam" id="PF00069">
    <property type="entry name" value="Pkinase"/>
    <property type="match status" value="1"/>
</dbReference>
<dbReference type="GO" id="GO:0004674">
    <property type="term" value="F:protein serine/threonine kinase activity"/>
    <property type="evidence" value="ECO:0007669"/>
    <property type="project" value="TreeGrafter"/>
</dbReference>
<sequence>MEYSDYKAQEVGYGGWKRATNLGLTGGSYASSMPIASPVYKRRSHFRSPREVPAGQYLPKAVSLSLTCRVRKVRNTQIAEVVEDSEYASYNQSLVNANVKNTLTSHRSGSSQPCGTTSKPGMPGVATPKLLHSHNDNASTGESAVQDTQVQWPPSSIEVLHDLENYVEINFADYRPLYDRIGPVAFRTSLSDGLNSASAELRLLPNMSSMLISQNSTQRVVYNAYWLPKQFPKIALKVAVKSVKDCNVRDGRSIKREIGCHLYIYQKLVGAARAANRPLAIATDEWPTSEVLGYYLDKNNPGTSVLVTRKLLGPDFFDIIRSECSPRFGSRNTPLYELNKLDWCIIAMERVAQLSELGIRHNDLKPDNIVLDMYETAGVKRVDVKVIDLGAASLESTKEFTGGTSWYESPEQKLLEYYTKKHQNPKRAQTIEIGQSSDAWGIGQSVIEVLLGRRVVDCLRPPLGNGPPELLDPPQEVGVGETDPLWWNRDEYWTVPPRVWRANIRQALKMDSPRQKFPICAHAARFVFERLMQVDPRRRASVRSVADGLRLLAKGEIAKHI</sequence>
<name>A0AAV4LL90_BABCB</name>
<dbReference type="AlphaFoldDB" id="A0AAV4LL90"/>
<keyword evidence="2" id="KW-0808">Transferase</keyword>
<dbReference type="EMBL" id="BPLF01000001">
    <property type="protein sequence ID" value="GIX60838.1"/>
    <property type="molecule type" value="Genomic_DNA"/>
</dbReference>
<keyword evidence="3" id="KW-1185">Reference proteome</keyword>
<dbReference type="GeneID" id="94192321"/>
<dbReference type="SUPFAM" id="SSF56112">
    <property type="entry name" value="Protein kinase-like (PK-like)"/>
    <property type="match status" value="1"/>
</dbReference>
<evidence type="ECO:0000313" key="2">
    <source>
        <dbReference type="EMBL" id="GIX60838.1"/>
    </source>
</evidence>
<evidence type="ECO:0000259" key="1">
    <source>
        <dbReference type="PROSITE" id="PS50011"/>
    </source>
</evidence>
<dbReference type="Proteomes" id="UP001497744">
    <property type="component" value="Unassembled WGS sequence"/>
</dbReference>
<dbReference type="InterPro" id="IPR008271">
    <property type="entry name" value="Ser/Thr_kinase_AS"/>
</dbReference>
<proteinExistence type="predicted"/>
<evidence type="ECO:0000313" key="3">
    <source>
        <dbReference type="Proteomes" id="UP001497744"/>
    </source>
</evidence>
<dbReference type="GO" id="GO:0044773">
    <property type="term" value="P:mitotic DNA damage checkpoint signaling"/>
    <property type="evidence" value="ECO:0007669"/>
    <property type="project" value="TreeGrafter"/>
</dbReference>
<dbReference type="GO" id="GO:0005634">
    <property type="term" value="C:nucleus"/>
    <property type="evidence" value="ECO:0007669"/>
    <property type="project" value="TreeGrafter"/>
</dbReference>
<dbReference type="PROSITE" id="PS50011">
    <property type="entry name" value="PROTEIN_KINASE_DOM"/>
    <property type="match status" value="1"/>
</dbReference>
<keyword evidence="2" id="KW-0418">Kinase</keyword>
<protein>
    <submittedName>
        <fullName evidence="2">Protein kinase domain protein</fullName>
    </submittedName>
</protein>
<feature type="domain" description="Protein kinase" evidence="1">
    <location>
        <begin position="206"/>
        <end position="561"/>
    </location>
</feature>
<dbReference type="Gene3D" id="1.10.510.10">
    <property type="entry name" value="Transferase(Phosphotransferase) domain 1"/>
    <property type="match status" value="1"/>
</dbReference>
<dbReference type="PANTHER" id="PTHR44167">
    <property type="entry name" value="OVARIAN-SPECIFIC SERINE/THREONINE-PROTEIN KINASE LOK-RELATED"/>
    <property type="match status" value="1"/>
</dbReference>
<gene>
    <name evidence="2" type="ORF">BcabD6B2_02730</name>
</gene>
<dbReference type="SMART" id="SM00220">
    <property type="entry name" value="S_TKc"/>
    <property type="match status" value="1"/>
</dbReference>